<dbReference type="PANTHER" id="PTHR22768">
    <property type="entry name" value="DNA REPLICATION COMPLEX GINS PROTEIN PSF3"/>
    <property type="match status" value="1"/>
</dbReference>
<reference evidence="1" key="2">
    <citation type="submission" date="2024-10" db="UniProtKB">
        <authorList>
            <consortium name="EnsemblProtists"/>
        </authorList>
    </citation>
    <scope>IDENTIFICATION</scope>
</reference>
<dbReference type="CDD" id="cd11713">
    <property type="entry name" value="GINS_A_psf3"/>
    <property type="match status" value="1"/>
</dbReference>
<evidence type="ECO:0000313" key="2">
    <source>
        <dbReference type="Proteomes" id="UP000013827"/>
    </source>
</evidence>
<dbReference type="eggNOG" id="KOG1106">
    <property type="taxonomic scope" value="Eukaryota"/>
</dbReference>
<dbReference type="PANTHER" id="PTHR22768:SF0">
    <property type="entry name" value="DNA REPLICATION COMPLEX GINS PROTEIN PSF3"/>
    <property type="match status" value="1"/>
</dbReference>
<dbReference type="InterPro" id="IPR010492">
    <property type="entry name" value="GINS_Psf3"/>
</dbReference>
<dbReference type="InterPro" id="IPR036224">
    <property type="entry name" value="GINS_bundle-like_dom_sf"/>
</dbReference>
<dbReference type="InterPro" id="IPR038437">
    <property type="entry name" value="GINS_Psf3_sf"/>
</dbReference>
<evidence type="ECO:0008006" key="3">
    <source>
        <dbReference type="Google" id="ProtNLM"/>
    </source>
</evidence>
<protein>
    <recommendedName>
        <fullName evidence="3">DNA replication complex GINS protein PSF3</fullName>
    </recommendedName>
</protein>
<dbReference type="RefSeq" id="XP_005768195.1">
    <property type="nucleotide sequence ID" value="XM_005768138.1"/>
</dbReference>
<evidence type="ECO:0000313" key="1">
    <source>
        <dbReference type="EnsemblProtists" id="EOD15766"/>
    </source>
</evidence>
<proteinExistence type="predicted"/>
<dbReference type="PaxDb" id="2903-EOD15766"/>
<dbReference type="Proteomes" id="UP000013827">
    <property type="component" value="Unassembled WGS sequence"/>
</dbReference>
<dbReference type="GO" id="GO:0000811">
    <property type="term" value="C:GINS complex"/>
    <property type="evidence" value="ECO:0007669"/>
    <property type="project" value="TreeGrafter"/>
</dbReference>
<keyword evidence="2" id="KW-1185">Reference proteome</keyword>
<organism evidence="1 2">
    <name type="scientific">Emiliania huxleyi (strain CCMP1516)</name>
    <dbReference type="NCBI Taxonomy" id="280463"/>
    <lineage>
        <taxon>Eukaryota</taxon>
        <taxon>Haptista</taxon>
        <taxon>Haptophyta</taxon>
        <taxon>Prymnesiophyceae</taxon>
        <taxon>Isochrysidales</taxon>
        <taxon>Noelaerhabdaceae</taxon>
        <taxon>Emiliania</taxon>
    </lineage>
</organism>
<accession>A0A0D3IWY1</accession>
<sequence length="179" mass="19769">MVAGLDHDAGSELAWLDAAAHPNRPLEAGHVLRLPLWCAGKLHDYGHVTLALPEMFSDGPRRDMDADASHLNLRECCDWYFETGRELAGRLNDESLLETLSRGFVARFHKLLGAALSASSRVDTTAQKAKLTRVERALFDAGQHAKRSADAWRLARNAKLEASKFAARRRKRKAGAGDI</sequence>
<dbReference type="Gene3D" id="1.20.58.2050">
    <property type="match status" value="1"/>
</dbReference>
<dbReference type="HOGENOM" id="CLU_1506140_0_0_1"/>
<dbReference type="AlphaFoldDB" id="A0A0D3IWY1"/>
<dbReference type="GeneID" id="17261911"/>
<dbReference type="STRING" id="2903.R1DYE3"/>
<dbReference type="SUPFAM" id="SSF158573">
    <property type="entry name" value="GINS helical bundle-like"/>
    <property type="match status" value="1"/>
</dbReference>
<reference evidence="2" key="1">
    <citation type="journal article" date="2013" name="Nature">
        <title>Pan genome of the phytoplankton Emiliania underpins its global distribution.</title>
        <authorList>
            <person name="Read B.A."/>
            <person name="Kegel J."/>
            <person name="Klute M.J."/>
            <person name="Kuo A."/>
            <person name="Lefebvre S.C."/>
            <person name="Maumus F."/>
            <person name="Mayer C."/>
            <person name="Miller J."/>
            <person name="Monier A."/>
            <person name="Salamov A."/>
            <person name="Young J."/>
            <person name="Aguilar M."/>
            <person name="Claverie J.M."/>
            <person name="Frickenhaus S."/>
            <person name="Gonzalez K."/>
            <person name="Herman E.K."/>
            <person name="Lin Y.C."/>
            <person name="Napier J."/>
            <person name="Ogata H."/>
            <person name="Sarno A.F."/>
            <person name="Shmutz J."/>
            <person name="Schroeder D."/>
            <person name="de Vargas C."/>
            <person name="Verret F."/>
            <person name="von Dassow P."/>
            <person name="Valentin K."/>
            <person name="Van de Peer Y."/>
            <person name="Wheeler G."/>
            <person name="Dacks J.B."/>
            <person name="Delwiche C.F."/>
            <person name="Dyhrman S.T."/>
            <person name="Glockner G."/>
            <person name="John U."/>
            <person name="Richards T."/>
            <person name="Worden A.Z."/>
            <person name="Zhang X."/>
            <person name="Grigoriev I.V."/>
            <person name="Allen A.E."/>
            <person name="Bidle K."/>
            <person name="Borodovsky M."/>
            <person name="Bowler C."/>
            <person name="Brownlee C."/>
            <person name="Cock J.M."/>
            <person name="Elias M."/>
            <person name="Gladyshev V.N."/>
            <person name="Groth M."/>
            <person name="Guda C."/>
            <person name="Hadaegh A."/>
            <person name="Iglesias-Rodriguez M.D."/>
            <person name="Jenkins J."/>
            <person name="Jones B.M."/>
            <person name="Lawson T."/>
            <person name="Leese F."/>
            <person name="Lindquist E."/>
            <person name="Lobanov A."/>
            <person name="Lomsadze A."/>
            <person name="Malik S.B."/>
            <person name="Marsh M.E."/>
            <person name="Mackinder L."/>
            <person name="Mock T."/>
            <person name="Mueller-Roeber B."/>
            <person name="Pagarete A."/>
            <person name="Parker M."/>
            <person name="Probert I."/>
            <person name="Quesneville H."/>
            <person name="Raines C."/>
            <person name="Rensing S.A."/>
            <person name="Riano-Pachon D.M."/>
            <person name="Richier S."/>
            <person name="Rokitta S."/>
            <person name="Shiraiwa Y."/>
            <person name="Soanes D.M."/>
            <person name="van der Giezen M."/>
            <person name="Wahlund T.M."/>
            <person name="Williams B."/>
            <person name="Wilson W."/>
            <person name="Wolfe G."/>
            <person name="Wurch L.L."/>
        </authorList>
    </citation>
    <scope>NUCLEOTIDE SEQUENCE</scope>
</reference>
<dbReference type="KEGG" id="ehx:EMIHUDRAFT_445546"/>
<dbReference type="GO" id="GO:1902975">
    <property type="term" value="P:mitotic DNA replication initiation"/>
    <property type="evidence" value="ECO:0007669"/>
    <property type="project" value="TreeGrafter"/>
</dbReference>
<name>A0A0D3IWY1_EMIH1</name>
<dbReference type="EnsemblProtists" id="EOD15766">
    <property type="protein sequence ID" value="EOD15766"/>
    <property type="gene ID" value="EMIHUDRAFT_445546"/>
</dbReference>